<evidence type="ECO:0000313" key="3">
    <source>
        <dbReference type="EMBL" id="PRP89335.1"/>
    </source>
</evidence>
<protein>
    <submittedName>
        <fullName evidence="3">Uncharacterized protein</fullName>
    </submittedName>
</protein>
<keyword evidence="2" id="KW-0812">Transmembrane</keyword>
<keyword evidence="2" id="KW-0472">Membrane</keyword>
<feature type="transmembrane region" description="Helical" evidence="2">
    <location>
        <begin position="166"/>
        <end position="186"/>
    </location>
</feature>
<evidence type="ECO:0000313" key="4">
    <source>
        <dbReference type="Proteomes" id="UP000241769"/>
    </source>
</evidence>
<dbReference type="Proteomes" id="UP000241769">
    <property type="component" value="Unassembled WGS sequence"/>
</dbReference>
<organism evidence="3 4">
    <name type="scientific">Planoprotostelium fungivorum</name>
    <dbReference type="NCBI Taxonomy" id="1890364"/>
    <lineage>
        <taxon>Eukaryota</taxon>
        <taxon>Amoebozoa</taxon>
        <taxon>Evosea</taxon>
        <taxon>Variosea</taxon>
        <taxon>Cavosteliida</taxon>
        <taxon>Cavosteliaceae</taxon>
        <taxon>Planoprotostelium</taxon>
    </lineage>
</organism>
<sequence>MKKSRRYSELLGSLVDFPEAQKFGRTAGRQATNQSTPDGRAVMTVASRALETKRKERKFGRVLVSQVAAYQYFKGRLLACDRQDSKRNPSPRIKFEHRPPPRSTIQVCAVDARDITEGQTLDFQTVQRLQDKSPCIFRERQTIGKLTQPLNLKLEPVKVRGTVPTLVRFLVVLSIAGHVVAAGFSFECFIYPDYHQCMHMRKTHAEMRAAKGLKVQNGPTPQQNMQALLKEFMASLKPEEVPLFQRQMMTAVRQRQQQRLEAQKTQPPEVTPAVVSSDTMVECS</sequence>
<name>A0A2P6NZD2_9EUKA</name>
<keyword evidence="2" id="KW-1133">Transmembrane helix</keyword>
<dbReference type="EMBL" id="MDYQ01000004">
    <property type="protein sequence ID" value="PRP89335.1"/>
    <property type="molecule type" value="Genomic_DNA"/>
</dbReference>
<evidence type="ECO:0000256" key="2">
    <source>
        <dbReference type="SAM" id="Phobius"/>
    </source>
</evidence>
<dbReference type="AlphaFoldDB" id="A0A2P6NZD2"/>
<comment type="caution">
    <text evidence="3">The sequence shown here is derived from an EMBL/GenBank/DDBJ whole genome shotgun (WGS) entry which is preliminary data.</text>
</comment>
<reference evidence="3 4" key="1">
    <citation type="journal article" date="2018" name="Genome Biol. Evol.">
        <title>Multiple Roots of Fruiting Body Formation in Amoebozoa.</title>
        <authorList>
            <person name="Hillmann F."/>
            <person name="Forbes G."/>
            <person name="Novohradska S."/>
            <person name="Ferling I."/>
            <person name="Riege K."/>
            <person name="Groth M."/>
            <person name="Westermann M."/>
            <person name="Marz M."/>
            <person name="Spaller T."/>
            <person name="Winckler T."/>
            <person name="Schaap P."/>
            <person name="Glockner G."/>
        </authorList>
    </citation>
    <scope>NUCLEOTIDE SEQUENCE [LARGE SCALE GENOMIC DNA]</scope>
    <source>
        <strain evidence="3 4">Jena</strain>
    </source>
</reference>
<accession>A0A2P6NZD2</accession>
<proteinExistence type="predicted"/>
<keyword evidence="4" id="KW-1185">Reference proteome</keyword>
<evidence type="ECO:0000256" key="1">
    <source>
        <dbReference type="SAM" id="MobiDB-lite"/>
    </source>
</evidence>
<gene>
    <name evidence="3" type="ORF">PROFUN_02209</name>
</gene>
<dbReference type="InParanoid" id="A0A2P6NZD2"/>
<feature type="region of interest" description="Disordered" evidence="1">
    <location>
        <begin position="257"/>
        <end position="284"/>
    </location>
</feature>